<dbReference type="Gene3D" id="3.40.50.300">
    <property type="entry name" value="P-loop containing nucleotide triphosphate hydrolases"/>
    <property type="match status" value="1"/>
</dbReference>
<dbReference type="AlphaFoldDB" id="A0A5E4PJN7"/>
<dbReference type="InterPro" id="IPR027417">
    <property type="entry name" value="P-loop_NTPase"/>
</dbReference>
<sequence length="107" mass="12177">MRQVIVNYKFISLAAWPAPAGLTEFSYDNKKSASTGKRPIDSASPLPAIRNLIREDKIAQMYSALQTSKEAGMQTMEKSIQELIKKKIIREEDALLSSFQREFFESF</sequence>
<reference evidence="1 2" key="1">
    <citation type="submission" date="2019-08" db="EMBL/GenBank/DDBJ databases">
        <authorList>
            <person name="Guy L."/>
        </authorList>
    </citation>
    <scope>NUCLEOTIDE SEQUENCE [LARGE SCALE GENOMIC DNA]</scope>
    <source>
        <strain evidence="1 2">SGT-108</strain>
    </source>
</reference>
<gene>
    <name evidence="1" type="primary">pilT_4</name>
    <name evidence="1" type="ORF">AQUSIP_19460</name>
</gene>
<organism evidence="1 2">
    <name type="scientific">Aquicella siphonis</name>
    <dbReference type="NCBI Taxonomy" id="254247"/>
    <lineage>
        <taxon>Bacteria</taxon>
        <taxon>Pseudomonadati</taxon>
        <taxon>Pseudomonadota</taxon>
        <taxon>Gammaproteobacteria</taxon>
        <taxon>Legionellales</taxon>
        <taxon>Coxiellaceae</taxon>
        <taxon>Aquicella</taxon>
    </lineage>
</organism>
<evidence type="ECO:0000313" key="1">
    <source>
        <dbReference type="EMBL" id="VVC76623.1"/>
    </source>
</evidence>
<name>A0A5E4PJN7_9COXI</name>
<evidence type="ECO:0000313" key="2">
    <source>
        <dbReference type="Proteomes" id="UP000324194"/>
    </source>
</evidence>
<dbReference type="KEGG" id="asip:AQUSIP_19460"/>
<dbReference type="RefSeq" id="WP_148339931.1">
    <property type="nucleotide sequence ID" value="NZ_LR699119.1"/>
</dbReference>
<dbReference type="Proteomes" id="UP000324194">
    <property type="component" value="Chromosome 1"/>
</dbReference>
<dbReference type="EMBL" id="LR699119">
    <property type="protein sequence ID" value="VVC76623.1"/>
    <property type="molecule type" value="Genomic_DNA"/>
</dbReference>
<proteinExistence type="predicted"/>
<accession>A0A5E4PJN7</accession>
<keyword evidence="2" id="KW-1185">Reference proteome</keyword>
<protein>
    <submittedName>
        <fullName evidence="1">Twitching mobility protein</fullName>
    </submittedName>
</protein>